<reference evidence="4 5" key="1">
    <citation type="journal article" date="2023" name="Plants (Basel)">
        <title>Bridging the Gap: Combining Genomics and Transcriptomics Approaches to Understand Stylosanthes scabra, an Orphan Legume from the Brazilian Caatinga.</title>
        <authorList>
            <person name="Ferreira-Neto J.R.C."/>
            <person name="da Silva M.D."/>
            <person name="Binneck E."/>
            <person name="de Melo N.F."/>
            <person name="da Silva R.H."/>
            <person name="de Melo A.L.T.M."/>
            <person name="Pandolfi V."/>
            <person name="Bustamante F.O."/>
            <person name="Brasileiro-Vidal A.C."/>
            <person name="Benko-Iseppon A.M."/>
        </authorList>
    </citation>
    <scope>NUCLEOTIDE SEQUENCE [LARGE SCALE GENOMIC DNA]</scope>
    <source>
        <tissue evidence="4">Leaves</tissue>
    </source>
</reference>
<dbReference type="SUPFAM" id="SSF57756">
    <property type="entry name" value="Retrovirus zinc finger-like domains"/>
    <property type="match status" value="1"/>
</dbReference>
<gene>
    <name evidence="4" type="ORF">PIB30_039818</name>
</gene>
<dbReference type="EMBL" id="JASCZI010000212">
    <property type="protein sequence ID" value="MED6110099.1"/>
    <property type="molecule type" value="Genomic_DNA"/>
</dbReference>
<feature type="compositionally biased region" description="Low complexity" evidence="2">
    <location>
        <begin position="63"/>
        <end position="75"/>
    </location>
</feature>
<name>A0ABU6QE14_9FABA</name>
<dbReference type="PROSITE" id="PS50158">
    <property type="entry name" value="ZF_CCHC"/>
    <property type="match status" value="1"/>
</dbReference>
<feature type="domain" description="CCHC-type" evidence="3">
    <location>
        <begin position="39"/>
        <end position="55"/>
    </location>
</feature>
<evidence type="ECO:0000256" key="2">
    <source>
        <dbReference type="SAM" id="MobiDB-lite"/>
    </source>
</evidence>
<keyword evidence="1" id="KW-0862">Zinc</keyword>
<evidence type="ECO:0000313" key="4">
    <source>
        <dbReference type="EMBL" id="MED6110099.1"/>
    </source>
</evidence>
<protein>
    <recommendedName>
        <fullName evidence="3">CCHC-type domain-containing protein</fullName>
    </recommendedName>
</protein>
<feature type="compositionally biased region" description="Low complexity" evidence="2">
    <location>
        <begin position="114"/>
        <end position="139"/>
    </location>
</feature>
<comment type="caution">
    <text evidence="4">The sequence shown here is derived from an EMBL/GenBank/DDBJ whole genome shotgun (WGS) entry which is preliminary data.</text>
</comment>
<sequence length="189" mass="20375">MPPPFRTPSHRPTKKRKRGPPEEEGNSQSRLSRVGQIQRCSNCGAAGHKKRGCPKPVTRKQGSKSTKGGTKRSSSQPPPEAHKRKKLTRESSSQPQPICNTIGPGSATVGANNKAPSSSSQPKKQPQTKASSSTQPTPKKASKCTKPISSSQPVGKKAQFSVTNFGNPHISPQKFRLMAKLPPRKWGNL</sequence>
<dbReference type="Proteomes" id="UP001341840">
    <property type="component" value="Unassembled WGS sequence"/>
</dbReference>
<feature type="compositionally biased region" description="Basic residues" evidence="2">
    <location>
        <begin position="8"/>
        <end position="18"/>
    </location>
</feature>
<feature type="compositionally biased region" description="Polar residues" evidence="2">
    <location>
        <begin position="90"/>
        <end position="99"/>
    </location>
</feature>
<organism evidence="4 5">
    <name type="scientific">Stylosanthes scabra</name>
    <dbReference type="NCBI Taxonomy" id="79078"/>
    <lineage>
        <taxon>Eukaryota</taxon>
        <taxon>Viridiplantae</taxon>
        <taxon>Streptophyta</taxon>
        <taxon>Embryophyta</taxon>
        <taxon>Tracheophyta</taxon>
        <taxon>Spermatophyta</taxon>
        <taxon>Magnoliopsida</taxon>
        <taxon>eudicotyledons</taxon>
        <taxon>Gunneridae</taxon>
        <taxon>Pentapetalae</taxon>
        <taxon>rosids</taxon>
        <taxon>fabids</taxon>
        <taxon>Fabales</taxon>
        <taxon>Fabaceae</taxon>
        <taxon>Papilionoideae</taxon>
        <taxon>50 kb inversion clade</taxon>
        <taxon>dalbergioids sensu lato</taxon>
        <taxon>Dalbergieae</taxon>
        <taxon>Pterocarpus clade</taxon>
        <taxon>Stylosanthes</taxon>
    </lineage>
</organism>
<keyword evidence="5" id="KW-1185">Reference proteome</keyword>
<feature type="region of interest" description="Disordered" evidence="2">
    <location>
        <begin position="1"/>
        <end position="157"/>
    </location>
</feature>
<dbReference type="InterPro" id="IPR001878">
    <property type="entry name" value="Znf_CCHC"/>
</dbReference>
<evidence type="ECO:0000259" key="3">
    <source>
        <dbReference type="PROSITE" id="PS50158"/>
    </source>
</evidence>
<evidence type="ECO:0000256" key="1">
    <source>
        <dbReference type="PROSITE-ProRule" id="PRU00047"/>
    </source>
</evidence>
<keyword evidence="1" id="KW-0863">Zinc-finger</keyword>
<dbReference type="InterPro" id="IPR036875">
    <property type="entry name" value="Znf_CCHC_sf"/>
</dbReference>
<accession>A0ABU6QE14</accession>
<evidence type="ECO:0000313" key="5">
    <source>
        <dbReference type="Proteomes" id="UP001341840"/>
    </source>
</evidence>
<keyword evidence="1" id="KW-0479">Metal-binding</keyword>
<proteinExistence type="predicted"/>
<feature type="compositionally biased region" description="Basic residues" evidence="2">
    <location>
        <begin position="47"/>
        <end position="62"/>
    </location>
</feature>